<reference evidence="6 7" key="1">
    <citation type="submission" date="2017-08" db="EMBL/GenBank/DDBJ databases">
        <title>Infants hospitalized years apart are colonized by the same room-sourced microbial strains.</title>
        <authorList>
            <person name="Brooks B."/>
            <person name="Olm M.R."/>
            <person name="Firek B.A."/>
            <person name="Baker R."/>
            <person name="Thomas B.C."/>
            <person name="Morowitz M.J."/>
            <person name="Banfield J.F."/>
        </authorList>
    </citation>
    <scope>NUCLEOTIDE SEQUENCE [LARGE SCALE GENOMIC DNA]</scope>
    <source>
        <strain evidence="6">S2_005_002_R2_33</strain>
    </source>
</reference>
<evidence type="ECO:0000259" key="5">
    <source>
        <dbReference type="Pfam" id="PF01011"/>
    </source>
</evidence>
<proteinExistence type="inferred from homology"/>
<protein>
    <submittedName>
        <fullName evidence="6">Membrane-bound PQQ-dependent dehydrogenase, glucose/quinate/shikimate family</fullName>
    </submittedName>
</protein>
<accession>A0A2W5NJX1</accession>
<dbReference type="InterPro" id="IPR002372">
    <property type="entry name" value="PQQ_rpt_dom"/>
</dbReference>
<evidence type="ECO:0000313" key="7">
    <source>
        <dbReference type="Proteomes" id="UP000249082"/>
    </source>
</evidence>
<dbReference type="PANTHER" id="PTHR32303:SF4">
    <property type="entry name" value="QUINOPROTEIN GLUCOSE DEHYDROGENASE"/>
    <property type="match status" value="1"/>
</dbReference>
<evidence type="ECO:0000313" key="6">
    <source>
        <dbReference type="EMBL" id="PZQ53686.1"/>
    </source>
</evidence>
<evidence type="ECO:0000256" key="3">
    <source>
        <dbReference type="ARBA" id="ARBA00023002"/>
    </source>
</evidence>
<evidence type="ECO:0000256" key="1">
    <source>
        <dbReference type="ARBA" id="ARBA00001931"/>
    </source>
</evidence>
<keyword evidence="4" id="KW-0472">Membrane</keyword>
<dbReference type="Proteomes" id="UP000249082">
    <property type="component" value="Unassembled WGS sequence"/>
</dbReference>
<evidence type="ECO:0000256" key="4">
    <source>
        <dbReference type="SAM" id="Phobius"/>
    </source>
</evidence>
<feature type="transmembrane region" description="Helical" evidence="4">
    <location>
        <begin position="118"/>
        <end position="136"/>
    </location>
</feature>
<dbReference type="Pfam" id="PF01011">
    <property type="entry name" value="PQQ"/>
    <property type="match status" value="1"/>
</dbReference>
<feature type="transmembrane region" description="Helical" evidence="4">
    <location>
        <begin position="80"/>
        <end position="98"/>
    </location>
</feature>
<keyword evidence="4" id="KW-0812">Transmembrane</keyword>
<dbReference type="InterPro" id="IPR017511">
    <property type="entry name" value="PQQ_mDH"/>
</dbReference>
<dbReference type="SUPFAM" id="SSF50998">
    <property type="entry name" value="Quinoprotein alcohol dehydrogenase-like"/>
    <property type="match status" value="1"/>
</dbReference>
<dbReference type="AlphaFoldDB" id="A0A2W5NJX1"/>
<feature type="domain" description="Pyrrolo-quinoline quinone repeat" evidence="5">
    <location>
        <begin position="159"/>
        <end position="752"/>
    </location>
</feature>
<evidence type="ECO:0000256" key="2">
    <source>
        <dbReference type="ARBA" id="ARBA00008156"/>
    </source>
</evidence>
<feature type="transmembrane region" description="Helical" evidence="4">
    <location>
        <begin position="34"/>
        <end position="51"/>
    </location>
</feature>
<name>A0A2W5NJX1_9SPHN</name>
<dbReference type="GO" id="GO:0048038">
    <property type="term" value="F:quinone binding"/>
    <property type="evidence" value="ECO:0007669"/>
    <property type="project" value="InterPro"/>
</dbReference>
<gene>
    <name evidence="6" type="ORF">DI555_15660</name>
</gene>
<sequence>MRRLFNHAFLVLLGATGGTLTVLGAQLALLGGSPWYVLSGLVMLVCAVLGWRREAKSALLYWVFLCVNLCWALWECGLDGWALAPRIAMPTVMGLYMLTGWYRRHVGQQAALPGGRLLWPGLAVIGIAGIGAAFWADRTPAATSTAWGPAPAASEEGDWIAYGNDRGGSRYSPLGQITPANVGNLKPVWSYHTGKLTSGKQGTAFQTNPLKIGDRLFICAGNNDVIALDPETGRQLWRHSPRTNLEGVYGLVCRGVTYYRVPGATGTCSERIYTATLDARLLALDAATGQSCGAFGQNGQVDLTKGLGSVEKGYYFVTSPPALVRGRLVVGGWIIDGQRTQEPSGVIRAFDAVSGEFSWAFDIGRPDDHGSPEPGATFTRGTPNSWAPMSSDEALGLVYVPTGNATPDYFGGHRTALDDRYSSAVVALDAQTGAVRWSFQTTHHDLWDYDVAAQPTLFDLPGGIHGLVQPTKRGQIFVLDRMTGKPLLPVMERAVPRGAVAGERLSPTQPFSAAMPSFGGPAPTEKSMWGLTPIDQALCRIRFRQARFEGEMTPLSTDRFTITWPGYLGGIDWGGVSVDVRRGLMIVNNNQVANYNRLISRAEADRRGIKPMNAAHMSNVGGPAAQQGVPYAAQIAPFLSPLAIPCQQPPYGSINAVDLRTGKLVWSRTLGSSRDSGPLALPSLVPIPMGVPNIGGSLTTSSGLTFIGATQEHVFRALATESGQVLWKARLPAGGNASPTTYWSRPSGRQFVVIAAGGHAAMLSGTSDELIAYALPTK</sequence>
<comment type="cofactor">
    <cofactor evidence="1">
        <name>pyrroloquinoline quinone</name>
        <dbReference type="ChEBI" id="CHEBI:58442"/>
    </cofactor>
</comment>
<keyword evidence="3" id="KW-0560">Oxidoreductase</keyword>
<dbReference type="GO" id="GO:0016020">
    <property type="term" value="C:membrane"/>
    <property type="evidence" value="ECO:0007669"/>
    <property type="project" value="InterPro"/>
</dbReference>
<feature type="transmembrane region" description="Helical" evidence="4">
    <location>
        <begin position="58"/>
        <end position="74"/>
    </location>
</feature>
<dbReference type="PANTHER" id="PTHR32303">
    <property type="entry name" value="QUINOPROTEIN ALCOHOL DEHYDROGENASE (CYTOCHROME C)"/>
    <property type="match status" value="1"/>
</dbReference>
<dbReference type="CDD" id="cd10280">
    <property type="entry name" value="PQQ_mGDH"/>
    <property type="match status" value="1"/>
</dbReference>
<comment type="similarity">
    <text evidence="2">Belongs to the bacterial PQQ dehydrogenase family.</text>
</comment>
<keyword evidence="4" id="KW-1133">Transmembrane helix</keyword>
<dbReference type="InterPro" id="IPR018391">
    <property type="entry name" value="PQQ_b-propeller_rpt"/>
</dbReference>
<dbReference type="Gene3D" id="2.140.10.10">
    <property type="entry name" value="Quinoprotein alcohol dehydrogenase-like superfamily"/>
    <property type="match status" value="2"/>
</dbReference>
<dbReference type="EMBL" id="QFPX01000013">
    <property type="protein sequence ID" value="PZQ53686.1"/>
    <property type="molecule type" value="Genomic_DNA"/>
</dbReference>
<dbReference type="InterPro" id="IPR011047">
    <property type="entry name" value="Quinoprotein_ADH-like_sf"/>
</dbReference>
<comment type="caution">
    <text evidence="6">The sequence shown here is derived from an EMBL/GenBank/DDBJ whole genome shotgun (WGS) entry which is preliminary data.</text>
</comment>
<dbReference type="SMART" id="SM00564">
    <property type="entry name" value="PQQ"/>
    <property type="match status" value="6"/>
</dbReference>
<organism evidence="6 7">
    <name type="scientific">Novosphingobium pentaromativorans</name>
    <dbReference type="NCBI Taxonomy" id="205844"/>
    <lineage>
        <taxon>Bacteria</taxon>
        <taxon>Pseudomonadati</taxon>
        <taxon>Pseudomonadota</taxon>
        <taxon>Alphaproteobacteria</taxon>
        <taxon>Sphingomonadales</taxon>
        <taxon>Sphingomonadaceae</taxon>
        <taxon>Novosphingobium</taxon>
    </lineage>
</organism>
<dbReference type="NCBIfam" id="TIGR03074">
    <property type="entry name" value="PQQ_membr_DH"/>
    <property type="match status" value="1"/>
</dbReference>
<dbReference type="GO" id="GO:0008876">
    <property type="term" value="F:quinoprotein glucose dehydrogenase activity"/>
    <property type="evidence" value="ECO:0007669"/>
    <property type="project" value="TreeGrafter"/>
</dbReference>